<dbReference type="AlphaFoldDB" id="A0A9D1WA91"/>
<sequence>MNKIKITQIFSLFLALLFLGACKKEAESIFTMFDGLEVSFENKSEYAIVEDAVVNDGDSVHIYFTVTSKNEDMLAVVIDSTNGTGTWSTREIPTTEDERRSYSGVVKFKMQRDGEMTFRFYALNRINEYLGDGYTSITVKGATSYRHIANRRLYAPTEDGEDFASFMSLTTGEVFTYKEAQQVSSKVDFGIDTLFDTRANNSTELVYNLYSPSVQEYPVPYYDLSGWEKRETLFSEPQYNVSNTFYTRTLVSASKIEEEALKVSIDQNQTYGLTSLQGLAPGTLLYFLTPEGKYGALYVAQSTTNTKGRPYINVNVKITN</sequence>
<organism evidence="2 3">
    <name type="scientific">Candidatus Sphingobacterium stercoripullorum</name>
    <dbReference type="NCBI Taxonomy" id="2838759"/>
    <lineage>
        <taxon>Bacteria</taxon>
        <taxon>Pseudomonadati</taxon>
        <taxon>Bacteroidota</taxon>
        <taxon>Sphingobacteriia</taxon>
        <taxon>Sphingobacteriales</taxon>
        <taxon>Sphingobacteriaceae</taxon>
        <taxon>Sphingobacterium</taxon>
    </lineage>
</organism>
<evidence type="ECO:0008006" key="4">
    <source>
        <dbReference type="Google" id="ProtNLM"/>
    </source>
</evidence>
<evidence type="ECO:0000313" key="3">
    <source>
        <dbReference type="Proteomes" id="UP000824156"/>
    </source>
</evidence>
<dbReference type="Proteomes" id="UP000824156">
    <property type="component" value="Unassembled WGS sequence"/>
</dbReference>
<reference evidence="2" key="1">
    <citation type="journal article" date="2021" name="PeerJ">
        <title>Extensive microbial diversity within the chicken gut microbiome revealed by metagenomics and culture.</title>
        <authorList>
            <person name="Gilroy R."/>
            <person name="Ravi A."/>
            <person name="Getino M."/>
            <person name="Pursley I."/>
            <person name="Horton D.L."/>
            <person name="Alikhan N.F."/>
            <person name="Baker D."/>
            <person name="Gharbi K."/>
            <person name="Hall N."/>
            <person name="Watson M."/>
            <person name="Adriaenssens E.M."/>
            <person name="Foster-Nyarko E."/>
            <person name="Jarju S."/>
            <person name="Secka A."/>
            <person name="Antonio M."/>
            <person name="Oren A."/>
            <person name="Chaudhuri R.R."/>
            <person name="La Ragione R."/>
            <person name="Hildebrand F."/>
            <person name="Pallen M.J."/>
        </authorList>
    </citation>
    <scope>NUCLEOTIDE SEQUENCE</scope>
    <source>
        <strain evidence="2">1719</strain>
    </source>
</reference>
<feature type="signal peptide" evidence="1">
    <location>
        <begin position="1"/>
        <end position="26"/>
    </location>
</feature>
<accession>A0A9D1WA91</accession>
<evidence type="ECO:0000313" key="2">
    <source>
        <dbReference type="EMBL" id="HIX54632.1"/>
    </source>
</evidence>
<name>A0A9D1WA91_9SPHI</name>
<comment type="caution">
    <text evidence="2">The sequence shown here is derived from an EMBL/GenBank/DDBJ whole genome shotgun (WGS) entry which is preliminary data.</text>
</comment>
<gene>
    <name evidence="2" type="ORF">H9853_06370</name>
</gene>
<feature type="chain" id="PRO_5038627141" description="DUF4466 domain-containing protein" evidence="1">
    <location>
        <begin position="27"/>
        <end position="320"/>
    </location>
</feature>
<evidence type="ECO:0000256" key="1">
    <source>
        <dbReference type="SAM" id="SignalP"/>
    </source>
</evidence>
<proteinExistence type="predicted"/>
<reference evidence="2" key="2">
    <citation type="submission" date="2021-04" db="EMBL/GenBank/DDBJ databases">
        <authorList>
            <person name="Gilroy R."/>
        </authorList>
    </citation>
    <scope>NUCLEOTIDE SEQUENCE</scope>
    <source>
        <strain evidence="2">1719</strain>
    </source>
</reference>
<keyword evidence="1" id="KW-0732">Signal</keyword>
<dbReference type="PROSITE" id="PS51257">
    <property type="entry name" value="PROKAR_LIPOPROTEIN"/>
    <property type="match status" value="1"/>
</dbReference>
<dbReference type="EMBL" id="DXEZ01000173">
    <property type="protein sequence ID" value="HIX54632.1"/>
    <property type="molecule type" value="Genomic_DNA"/>
</dbReference>
<protein>
    <recommendedName>
        <fullName evidence="4">DUF4466 domain-containing protein</fullName>
    </recommendedName>
</protein>